<evidence type="ECO:0008006" key="3">
    <source>
        <dbReference type="Google" id="ProtNLM"/>
    </source>
</evidence>
<evidence type="ECO:0000313" key="2">
    <source>
        <dbReference type="Proteomes" id="UP000015361"/>
    </source>
</evidence>
<dbReference type="AlphaFoldDB" id="S6F5X2"/>
<comment type="caution">
    <text evidence="1">The sequence shown here is derived from an EMBL/GenBank/DDBJ whole genome shotgun (WGS) entry which is preliminary data.</text>
</comment>
<dbReference type="RefSeq" id="WP_021722272.1">
    <property type="nucleotide sequence ID" value="NZ_CBLU010000006.1"/>
</dbReference>
<dbReference type="Proteomes" id="UP000015361">
    <property type="component" value="Unassembled WGS sequence"/>
</dbReference>
<sequence>MAEETKLYLKNVAELIKSIGKSFDEAKGITKLKSVLKGLGFENKEDILFNIKHEYYKKNVEGKNEWKDKKFKPLGGGVYIFEIDFSKSQSKTKSDFKNMWDERASETYEKINKKGKKNEVKNAIPQYNEESSENYLYVGSHRTDINSRLKQHFGNNINSTSALKLTGEDIKNEIGNYNITCHRFTLKDDFPEYARGGYIAMIESILHKKLKPILG</sequence>
<reference evidence="1 2" key="1">
    <citation type="journal article" date="2013" name="Appl. Environ. Microbiol.">
        <title>The Carbohydrate Metabolism Signature of Lactococcus lactis Strain A12 Reveals Its Sourdough Ecosystem Origin.</title>
        <authorList>
            <person name="Passerini D."/>
            <person name="Coddeville M."/>
            <person name="Le Bourgeois P."/>
            <person name="Loubiere P."/>
            <person name="Ritzenthaler P."/>
            <person name="Fontagne-Faucher C."/>
            <person name="Daveran-Mingot M.L."/>
            <person name="Cocaign-Bousquet M."/>
        </authorList>
    </citation>
    <scope>NUCLEOTIDE SEQUENCE [LARGE SCALE GENOMIC DNA]</scope>
    <source>
        <strain evidence="1 2">A12</strain>
    </source>
</reference>
<proteinExistence type="predicted"/>
<dbReference type="EMBL" id="CBLU010000006">
    <property type="protein sequence ID" value="CDG04199.1"/>
    <property type="molecule type" value="Genomic_DNA"/>
</dbReference>
<accession>S6F5X2</accession>
<evidence type="ECO:0000313" key="1">
    <source>
        <dbReference type="EMBL" id="CDG04199.1"/>
    </source>
</evidence>
<protein>
    <recommendedName>
        <fullName evidence="3">GIY-YIG domain-containing protein</fullName>
    </recommendedName>
</protein>
<gene>
    <name evidence="1" type="ORF">O9U_09955</name>
</gene>
<name>S6F5X2_LACLL</name>
<organism evidence="1 2">
    <name type="scientific">Lactococcus lactis subsp. lactis A12</name>
    <dbReference type="NCBI Taxonomy" id="1137134"/>
    <lineage>
        <taxon>Bacteria</taxon>
        <taxon>Bacillati</taxon>
        <taxon>Bacillota</taxon>
        <taxon>Bacilli</taxon>
        <taxon>Lactobacillales</taxon>
        <taxon>Streptococcaceae</taxon>
        <taxon>Lactococcus</taxon>
    </lineage>
</organism>